<feature type="chain" id="PRO_5034308694" evidence="1">
    <location>
        <begin position="17"/>
        <end position="346"/>
    </location>
</feature>
<sequence>MESNPFIVSWWPLALADPALFHVSIQTASLDEELRSQKGFPVSELLMMDSVSLVRQKVENSVLAYQDDTLNAVVTLAAIEHGKGNVHASTAHIEGVKRMVGVRGGINQVRLTSPLTARMIAWVSMLVTRVPQFPTQDDFGLGDGVGPIFQWLLVPTDLDPEDEAVFALDIDTALADILIRLRRLFHTPEDSSLSTTDLHDLTCFVVHRLLLLGPPLSENLTHSATSESLRHALALYMLIIHGTTYYSHADLANSIILQLRSHLTVSTRAGSIHSPLEIWILSVGLVSTPIAADRQWFADKAATAAKALNLHTWEDVLACLEAVLWLETQRGGMFRQQWAEIFTAMT</sequence>
<evidence type="ECO:0000313" key="2">
    <source>
        <dbReference type="EMBL" id="KAF4458538.1"/>
    </source>
</evidence>
<keyword evidence="3" id="KW-1185">Reference proteome</keyword>
<comment type="caution">
    <text evidence="2">The sequence shown here is derived from an EMBL/GenBank/DDBJ whole genome shotgun (WGS) entry which is preliminary data.</text>
</comment>
<gene>
    <name evidence="2" type="ORF">FALBO_14725</name>
</gene>
<evidence type="ECO:0000256" key="1">
    <source>
        <dbReference type="SAM" id="SignalP"/>
    </source>
</evidence>
<name>A0A8H4P5Z1_9HYPO</name>
<dbReference type="PANTHER" id="PTHR37540">
    <property type="entry name" value="TRANSCRIPTION FACTOR (ACR-2), PUTATIVE-RELATED-RELATED"/>
    <property type="match status" value="1"/>
</dbReference>
<reference evidence="2 3" key="1">
    <citation type="submission" date="2020-01" db="EMBL/GenBank/DDBJ databases">
        <title>Identification and distribution of gene clusters putatively required for synthesis of sphingolipid metabolism inhibitors in phylogenetically diverse species of the filamentous fungus Fusarium.</title>
        <authorList>
            <person name="Kim H.-S."/>
            <person name="Busman M."/>
            <person name="Brown D.W."/>
            <person name="Divon H."/>
            <person name="Uhlig S."/>
            <person name="Proctor R.H."/>
        </authorList>
    </citation>
    <scope>NUCLEOTIDE SEQUENCE [LARGE SCALE GENOMIC DNA]</scope>
    <source>
        <strain evidence="2 3">NRRL 20459</strain>
    </source>
</reference>
<evidence type="ECO:0000313" key="3">
    <source>
        <dbReference type="Proteomes" id="UP000554235"/>
    </source>
</evidence>
<dbReference type="Proteomes" id="UP000554235">
    <property type="component" value="Unassembled WGS sequence"/>
</dbReference>
<dbReference type="PANTHER" id="PTHR37540:SF5">
    <property type="entry name" value="TRANSCRIPTION FACTOR DOMAIN-CONTAINING PROTEIN"/>
    <property type="match status" value="1"/>
</dbReference>
<proteinExistence type="predicted"/>
<dbReference type="AlphaFoldDB" id="A0A8H4P5Z1"/>
<dbReference type="EMBL" id="JAADYS010002432">
    <property type="protein sequence ID" value="KAF4458538.1"/>
    <property type="molecule type" value="Genomic_DNA"/>
</dbReference>
<dbReference type="OrthoDB" id="5376287at2759"/>
<protein>
    <submittedName>
        <fullName evidence="2">Uncharacterized protein</fullName>
    </submittedName>
</protein>
<feature type="signal peptide" evidence="1">
    <location>
        <begin position="1"/>
        <end position="16"/>
    </location>
</feature>
<accession>A0A8H4P5Z1</accession>
<organism evidence="2 3">
    <name type="scientific">Fusarium albosuccineum</name>
    <dbReference type="NCBI Taxonomy" id="1237068"/>
    <lineage>
        <taxon>Eukaryota</taxon>
        <taxon>Fungi</taxon>
        <taxon>Dikarya</taxon>
        <taxon>Ascomycota</taxon>
        <taxon>Pezizomycotina</taxon>
        <taxon>Sordariomycetes</taxon>
        <taxon>Hypocreomycetidae</taxon>
        <taxon>Hypocreales</taxon>
        <taxon>Nectriaceae</taxon>
        <taxon>Fusarium</taxon>
        <taxon>Fusarium decemcellulare species complex</taxon>
    </lineage>
</organism>
<keyword evidence="1" id="KW-0732">Signal</keyword>